<accession>A0A518HU06</accession>
<proteinExistence type="predicted"/>
<organism evidence="1 2">
    <name type="scientific">Stieleria neptunia</name>
    <dbReference type="NCBI Taxonomy" id="2527979"/>
    <lineage>
        <taxon>Bacteria</taxon>
        <taxon>Pseudomonadati</taxon>
        <taxon>Planctomycetota</taxon>
        <taxon>Planctomycetia</taxon>
        <taxon>Pirellulales</taxon>
        <taxon>Pirellulaceae</taxon>
        <taxon>Stieleria</taxon>
    </lineage>
</organism>
<reference evidence="1 2" key="1">
    <citation type="submission" date="2019-03" db="EMBL/GenBank/DDBJ databases">
        <title>Deep-cultivation of Planctomycetes and their phenomic and genomic characterization uncovers novel biology.</title>
        <authorList>
            <person name="Wiegand S."/>
            <person name="Jogler M."/>
            <person name="Boedeker C."/>
            <person name="Pinto D."/>
            <person name="Vollmers J."/>
            <person name="Rivas-Marin E."/>
            <person name="Kohn T."/>
            <person name="Peeters S.H."/>
            <person name="Heuer A."/>
            <person name="Rast P."/>
            <person name="Oberbeckmann S."/>
            <person name="Bunk B."/>
            <person name="Jeske O."/>
            <person name="Meyerdierks A."/>
            <person name="Storesund J.E."/>
            <person name="Kallscheuer N."/>
            <person name="Luecker S."/>
            <person name="Lage O.M."/>
            <person name="Pohl T."/>
            <person name="Merkel B.J."/>
            <person name="Hornburger P."/>
            <person name="Mueller R.-W."/>
            <person name="Bruemmer F."/>
            <person name="Labrenz M."/>
            <person name="Spormann A.M."/>
            <person name="Op den Camp H."/>
            <person name="Overmann J."/>
            <person name="Amann R."/>
            <person name="Jetten M.S.M."/>
            <person name="Mascher T."/>
            <person name="Medema M.H."/>
            <person name="Devos D.P."/>
            <person name="Kaster A.-K."/>
            <person name="Ovreas L."/>
            <person name="Rohde M."/>
            <person name="Galperin M.Y."/>
            <person name="Jogler C."/>
        </authorList>
    </citation>
    <scope>NUCLEOTIDE SEQUENCE [LARGE SCALE GENOMIC DNA]</scope>
    <source>
        <strain evidence="1 2">Enr13</strain>
    </source>
</reference>
<gene>
    <name evidence="1" type="ORF">Enr13x_41960</name>
</gene>
<evidence type="ECO:0000313" key="1">
    <source>
        <dbReference type="EMBL" id="QDV44331.1"/>
    </source>
</evidence>
<dbReference type="AlphaFoldDB" id="A0A518HU06"/>
<dbReference type="OrthoDB" id="282739at2"/>
<dbReference type="EMBL" id="CP037423">
    <property type="protein sequence ID" value="QDV44331.1"/>
    <property type="molecule type" value="Genomic_DNA"/>
</dbReference>
<name>A0A518HU06_9BACT</name>
<dbReference type="RefSeq" id="WP_145388692.1">
    <property type="nucleotide sequence ID" value="NZ_CP037423.1"/>
</dbReference>
<evidence type="ECO:0000313" key="2">
    <source>
        <dbReference type="Proteomes" id="UP000319004"/>
    </source>
</evidence>
<protein>
    <submittedName>
        <fullName evidence="1">Uncharacterized protein</fullName>
    </submittedName>
</protein>
<sequence length="75" mass="8376">MATRFIFNPPVDAGEFDEKVALQQHPEHRISIKSGSTVVDELTVETDSDTEILNLQQELAKLFGTVTVQRGVQLH</sequence>
<keyword evidence="2" id="KW-1185">Reference proteome</keyword>
<dbReference type="Proteomes" id="UP000319004">
    <property type="component" value="Chromosome"/>
</dbReference>
<dbReference type="KEGG" id="snep:Enr13x_41960"/>